<dbReference type="OrthoDB" id="6270628at2759"/>
<keyword evidence="2" id="KW-1185">Reference proteome</keyword>
<organism evidence="1 2">
    <name type="scientific">Protopolystoma xenopodis</name>
    <dbReference type="NCBI Taxonomy" id="117903"/>
    <lineage>
        <taxon>Eukaryota</taxon>
        <taxon>Metazoa</taxon>
        <taxon>Spiralia</taxon>
        <taxon>Lophotrochozoa</taxon>
        <taxon>Platyhelminthes</taxon>
        <taxon>Monogenea</taxon>
        <taxon>Polyopisthocotylea</taxon>
        <taxon>Polystomatidea</taxon>
        <taxon>Polystomatidae</taxon>
        <taxon>Protopolystoma</taxon>
    </lineage>
</organism>
<dbReference type="AlphaFoldDB" id="A0A448WSV6"/>
<dbReference type="EMBL" id="CAAALY010041454">
    <property type="protein sequence ID" value="VEL19411.1"/>
    <property type="molecule type" value="Genomic_DNA"/>
</dbReference>
<comment type="caution">
    <text evidence="1">The sequence shown here is derived from an EMBL/GenBank/DDBJ whole genome shotgun (WGS) entry which is preliminary data.</text>
</comment>
<sequence length="210" mass="22549">MSYSISGQACYKLYTSLFPDSSSSGSIIGSGLSFCSPSDPVISADFPEHDISSGQTSIVTLARAWQQFLLVSRQAPGVTCSASVSGASHRPPGRHPHQLHLDSAPICSMFWPGSERTLGVETVSAIDSAPTCQSGGAGRLAGMAEIAAADVMSQLSELRCRKAMVLAESHYKQDLPLHYSRTYHLVKVIISIDFVHIPLTENIYYSLSLL</sequence>
<name>A0A448WSV6_9PLAT</name>
<evidence type="ECO:0000313" key="1">
    <source>
        <dbReference type="EMBL" id="VEL19411.1"/>
    </source>
</evidence>
<evidence type="ECO:0000313" key="2">
    <source>
        <dbReference type="Proteomes" id="UP000784294"/>
    </source>
</evidence>
<protein>
    <submittedName>
        <fullName evidence="1">Uncharacterized protein</fullName>
    </submittedName>
</protein>
<accession>A0A448WSV6</accession>
<dbReference type="Proteomes" id="UP000784294">
    <property type="component" value="Unassembled WGS sequence"/>
</dbReference>
<gene>
    <name evidence="1" type="ORF">PXEA_LOCUS12851</name>
</gene>
<reference evidence="1" key="1">
    <citation type="submission" date="2018-11" db="EMBL/GenBank/DDBJ databases">
        <authorList>
            <consortium name="Pathogen Informatics"/>
        </authorList>
    </citation>
    <scope>NUCLEOTIDE SEQUENCE</scope>
</reference>
<proteinExistence type="predicted"/>